<keyword evidence="9 16" id="KW-0418">Kinase</keyword>
<gene>
    <name evidence="16" type="ordered locus">Clole_1244</name>
</gene>
<dbReference type="EC" id="2.7.13.3" evidence="3"/>
<keyword evidence="6" id="KW-0808">Transferase</keyword>
<dbReference type="InterPro" id="IPR008358">
    <property type="entry name" value="Sig_transdc_His_kin/Pase_MprB"/>
</dbReference>
<protein>
    <recommendedName>
        <fullName evidence="3">histidine kinase</fullName>
        <ecNumber evidence="3">2.7.13.3</ecNumber>
    </recommendedName>
</protein>
<dbReference type="InterPro" id="IPR036890">
    <property type="entry name" value="HATPase_C_sf"/>
</dbReference>
<dbReference type="HOGENOM" id="CLU_000445_73_3_9"/>
<evidence type="ECO:0000256" key="12">
    <source>
        <dbReference type="ARBA" id="ARBA00023012"/>
    </source>
</evidence>
<dbReference type="SMART" id="SM00387">
    <property type="entry name" value="HATPase_c"/>
    <property type="match status" value="1"/>
</dbReference>
<evidence type="ECO:0000256" key="5">
    <source>
        <dbReference type="ARBA" id="ARBA00022553"/>
    </source>
</evidence>
<reference evidence="16 17" key="1">
    <citation type="journal article" date="2011" name="J. Bacteriol.">
        <title>Complete genome sequence of the cellulose-degrading bacterium Cellulosilyticum lentocellum.</title>
        <authorList>
            <consortium name="US DOE Joint Genome Institute"/>
            <person name="Miller D.A."/>
            <person name="Suen G."/>
            <person name="Bruce D."/>
            <person name="Copeland A."/>
            <person name="Cheng J.F."/>
            <person name="Detter C."/>
            <person name="Goodwin L.A."/>
            <person name="Han C.S."/>
            <person name="Hauser L.J."/>
            <person name="Land M.L."/>
            <person name="Lapidus A."/>
            <person name="Lucas S."/>
            <person name="Meincke L."/>
            <person name="Pitluck S."/>
            <person name="Tapia R."/>
            <person name="Teshima H."/>
            <person name="Woyke T."/>
            <person name="Fox B.G."/>
            <person name="Angert E.R."/>
            <person name="Currie C.R."/>
        </authorList>
    </citation>
    <scope>NUCLEOTIDE SEQUENCE [LARGE SCALE GENOMIC DNA]</scope>
    <source>
        <strain evidence="17">ATCC 49066 / DSM 5427 / NCIMB 11756 / RHM5</strain>
    </source>
</reference>
<evidence type="ECO:0000256" key="10">
    <source>
        <dbReference type="ARBA" id="ARBA00022840"/>
    </source>
</evidence>
<evidence type="ECO:0000256" key="7">
    <source>
        <dbReference type="ARBA" id="ARBA00022692"/>
    </source>
</evidence>
<comment type="subcellular location">
    <subcellularLocation>
        <location evidence="2">Cell membrane</location>
        <topology evidence="2">Multi-pass membrane protein</topology>
    </subcellularLocation>
</comment>
<keyword evidence="8" id="KW-0547">Nucleotide-binding</keyword>
<keyword evidence="12" id="KW-0902">Two-component regulatory system</keyword>
<feature type="transmembrane region" description="Helical" evidence="14">
    <location>
        <begin position="196"/>
        <end position="215"/>
    </location>
</feature>
<evidence type="ECO:0000256" key="13">
    <source>
        <dbReference type="ARBA" id="ARBA00023136"/>
    </source>
</evidence>
<organism evidence="16 17">
    <name type="scientific">Cellulosilyticum lentocellum (strain ATCC 49066 / DSM 5427 / NCIMB 11756 / RHM5)</name>
    <name type="common">Clostridium lentocellum</name>
    <dbReference type="NCBI Taxonomy" id="642492"/>
    <lineage>
        <taxon>Bacteria</taxon>
        <taxon>Bacillati</taxon>
        <taxon>Bacillota</taxon>
        <taxon>Clostridia</taxon>
        <taxon>Lachnospirales</taxon>
        <taxon>Cellulosilyticaceae</taxon>
        <taxon>Cellulosilyticum</taxon>
    </lineage>
</organism>
<evidence type="ECO:0000256" key="1">
    <source>
        <dbReference type="ARBA" id="ARBA00000085"/>
    </source>
</evidence>
<keyword evidence="17" id="KW-1185">Reference proteome</keyword>
<proteinExistence type="predicted"/>
<keyword evidence="11 14" id="KW-1133">Transmembrane helix</keyword>
<evidence type="ECO:0000256" key="8">
    <source>
        <dbReference type="ARBA" id="ARBA00022741"/>
    </source>
</evidence>
<keyword evidence="7 14" id="KW-0812">Transmembrane</keyword>
<dbReference type="STRING" id="642492.Clole_1244"/>
<accession>F2JGL6</accession>
<dbReference type="InterPro" id="IPR036097">
    <property type="entry name" value="HisK_dim/P_sf"/>
</dbReference>
<dbReference type="Proteomes" id="UP000008467">
    <property type="component" value="Chromosome"/>
</dbReference>
<keyword evidence="5" id="KW-0597">Phosphoprotein</keyword>
<dbReference type="SMART" id="SM00388">
    <property type="entry name" value="HisKA"/>
    <property type="match status" value="1"/>
</dbReference>
<dbReference type="SUPFAM" id="SSF55874">
    <property type="entry name" value="ATPase domain of HSP90 chaperone/DNA topoisomerase II/histidine kinase"/>
    <property type="match status" value="1"/>
</dbReference>
<dbReference type="KEGG" id="cle:Clole_1244"/>
<dbReference type="EMBL" id="CP002582">
    <property type="protein sequence ID" value="ADZ82971.1"/>
    <property type="molecule type" value="Genomic_DNA"/>
</dbReference>
<dbReference type="InterPro" id="IPR003594">
    <property type="entry name" value="HATPase_dom"/>
</dbReference>
<dbReference type="Pfam" id="PF00512">
    <property type="entry name" value="HisKA"/>
    <property type="match status" value="1"/>
</dbReference>
<dbReference type="InterPro" id="IPR005467">
    <property type="entry name" value="His_kinase_dom"/>
</dbReference>
<feature type="transmembrane region" description="Helical" evidence="14">
    <location>
        <begin position="54"/>
        <end position="75"/>
    </location>
</feature>
<keyword evidence="4" id="KW-1003">Cell membrane</keyword>
<dbReference type="PANTHER" id="PTHR45528:SF1">
    <property type="entry name" value="SENSOR HISTIDINE KINASE CPXA"/>
    <property type="match status" value="1"/>
</dbReference>
<dbReference type="SUPFAM" id="SSF47384">
    <property type="entry name" value="Homodimeric domain of signal transducing histidine kinase"/>
    <property type="match status" value="1"/>
</dbReference>
<dbReference type="PROSITE" id="PS50109">
    <property type="entry name" value="HIS_KIN"/>
    <property type="match status" value="1"/>
</dbReference>
<dbReference type="Pfam" id="PF02518">
    <property type="entry name" value="HATPase_c"/>
    <property type="match status" value="1"/>
</dbReference>
<dbReference type="Gene3D" id="3.30.565.10">
    <property type="entry name" value="Histidine kinase-like ATPase, C-terminal domain"/>
    <property type="match status" value="1"/>
</dbReference>
<dbReference type="GO" id="GO:0005886">
    <property type="term" value="C:plasma membrane"/>
    <property type="evidence" value="ECO:0007669"/>
    <property type="project" value="UniProtKB-SubCell"/>
</dbReference>
<dbReference type="CDD" id="cd00082">
    <property type="entry name" value="HisKA"/>
    <property type="match status" value="1"/>
</dbReference>
<evidence type="ECO:0000256" key="9">
    <source>
        <dbReference type="ARBA" id="ARBA00022777"/>
    </source>
</evidence>
<keyword evidence="13 14" id="KW-0472">Membrane</keyword>
<dbReference type="Gene3D" id="1.10.287.130">
    <property type="match status" value="1"/>
</dbReference>
<dbReference type="eggNOG" id="COG5002">
    <property type="taxonomic scope" value="Bacteria"/>
</dbReference>
<name>F2JGL6_CELLD</name>
<evidence type="ECO:0000313" key="17">
    <source>
        <dbReference type="Proteomes" id="UP000008467"/>
    </source>
</evidence>
<dbReference type="GO" id="GO:0005524">
    <property type="term" value="F:ATP binding"/>
    <property type="evidence" value="ECO:0007669"/>
    <property type="project" value="UniProtKB-KW"/>
</dbReference>
<evidence type="ECO:0000256" key="6">
    <source>
        <dbReference type="ARBA" id="ARBA00022679"/>
    </source>
</evidence>
<dbReference type="AlphaFoldDB" id="F2JGL6"/>
<feature type="transmembrane region" description="Helical" evidence="14">
    <location>
        <begin position="12"/>
        <end position="34"/>
    </location>
</feature>
<evidence type="ECO:0000256" key="3">
    <source>
        <dbReference type="ARBA" id="ARBA00012438"/>
    </source>
</evidence>
<dbReference type="InterPro" id="IPR050398">
    <property type="entry name" value="HssS/ArlS-like"/>
</dbReference>
<dbReference type="InterPro" id="IPR003661">
    <property type="entry name" value="HisK_dim/P_dom"/>
</dbReference>
<feature type="transmembrane region" description="Helical" evidence="14">
    <location>
        <begin position="128"/>
        <end position="154"/>
    </location>
</feature>
<dbReference type="GO" id="GO:0000155">
    <property type="term" value="F:phosphorelay sensor kinase activity"/>
    <property type="evidence" value="ECO:0007669"/>
    <property type="project" value="InterPro"/>
</dbReference>
<evidence type="ECO:0000256" key="14">
    <source>
        <dbReference type="SAM" id="Phobius"/>
    </source>
</evidence>
<feature type="transmembrane region" description="Helical" evidence="14">
    <location>
        <begin position="87"/>
        <end position="108"/>
    </location>
</feature>
<evidence type="ECO:0000256" key="4">
    <source>
        <dbReference type="ARBA" id="ARBA00022475"/>
    </source>
</evidence>
<evidence type="ECO:0000259" key="15">
    <source>
        <dbReference type="PROSITE" id="PS50109"/>
    </source>
</evidence>
<dbReference type="PRINTS" id="PR01780">
    <property type="entry name" value="LANTIREGPROT"/>
</dbReference>
<sequence>MDIKLKDSRRNLLLFLWTSLFTCICFGIICYFATNLKYNMAFFLKYGSHSSVYWRSILFILLLILCHLVAYILLLKPSTTTHIYDQLPFELILSLFLLLLFLEIYVIYQLLNYTPLRVATWLTHLFQYLPMIIHSFLLTSSIFLLLLLVFTLLIKQLKCKLIKSTSICYKYYVLLKERKKNRPLIKQLEYLKCHDFILHFLIILYEIISVTWIFYKQLHPFSLVAILLLIVLPLIAEFFLFLKTHFPSKFEKDLILLLNQINNITNQDTIVTNPLEATSLLYKQGERICYLDEVLKMNLEKQIKIEKAKVELITNISHDLKTPLTAMVGYIDLLKKEANLSLEARDYIEGLSRKTTHLNHMLKDLLDLSKITSGTMPVQLTEMDLNKLISQTLIDMDETIIASGFILKTLLAKEPLLFLGDSVKLHRVCQNLIQNALSYALTGSRIFITTTTKENLVTLTIQNTSAYELDFTAEEIVERFVRGDASRRSTGCGLGLAISKSYTELCKGDFHLTLDGDVFKVTLSFNKILNNI</sequence>
<feature type="domain" description="Histidine kinase" evidence="15">
    <location>
        <begin position="315"/>
        <end position="512"/>
    </location>
</feature>
<keyword evidence="10" id="KW-0067">ATP-binding</keyword>
<feature type="transmembrane region" description="Helical" evidence="14">
    <location>
        <begin position="221"/>
        <end position="242"/>
    </location>
</feature>
<evidence type="ECO:0000256" key="2">
    <source>
        <dbReference type="ARBA" id="ARBA00004651"/>
    </source>
</evidence>
<evidence type="ECO:0000313" key="16">
    <source>
        <dbReference type="EMBL" id="ADZ82971.1"/>
    </source>
</evidence>
<comment type="catalytic activity">
    <reaction evidence="1">
        <text>ATP + protein L-histidine = ADP + protein N-phospho-L-histidine.</text>
        <dbReference type="EC" id="2.7.13.3"/>
    </reaction>
</comment>
<dbReference type="PANTHER" id="PTHR45528">
    <property type="entry name" value="SENSOR HISTIDINE KINASE CPXA"/>
    <property type="match status" value="1"/>
</dbReference>
<evidence type="ECO:0000256" key="11">
    <source>
        <dbReference type="ARBA" id="ARBA00022989"/>
    </source>
</evidence>